<dbReference type="GO" id="GO:0008081">
    <property type="term" value="F:phosphoric diester hydrolase activity"/>
    <property type="evidence" value="ECO:0007669"/>
    <property type="project" value="InterPro"/>
</dbReference>
<reference evidence="2" key="2">
    <citation type="submission" date="2023-01" db="EMBL/GenBank/DDBJ databases">
        <authorList>
            <person name="Sun Q."/>
            <person name="Evtushenko L."/>
        </authorList>
    </citation>
    <scope>NUCLEOTIDE SEQUENCE</scope>
    <source>
        <strain evidence="2">VKM Ac-1020</strain>
    </source>
</reference>
<dbReference type="RefSeq" id="WP_271171864.1">
    <property type="nucleotide sequence ID" value="NZ_BSEJ01000001.1"/>
</dbReference>
<feature type="domain" description="GP-PDE" evidence="1">
    <location>
        <begin position="12"/>
        <end position="253"/>
    </location>
</feature>
<dbReference type="PROSITE" id="PS51704">
    <property type="entry name" value="GP_PDE"/>
    <property type="match status" value="1"/>
</dbReference>
<name>A0A9W6H0A1_9MICO</name>
<keyword evidence="3" id="KW-1185">Reference proteome</keyword>
<gene>
    <name evidence="2" type="primary">glpQ2</name>
    <name evidence="2" type="ORF">GCM10017576_02660</name>
</gene>
<evidence type="ECO:0000313" key="2">
    <source>
        <dbReference type="EMBL" id="GLJ60137.1"/>
    </source>
</evidence>
<dbReference type="Proteomes" id="UP001142462">
    <property type="component" value="Unassembled WGS sequence"/>
</dbReference>
<dbReference type="Gene3D" id="3.20.20.190">
    <property type="entry name" value="Phosphatidylinositol (PI) phosphodiesterase"/>
    <property type="match status" value="1"/>
</dbReference>
<dbReference type="SUPFAM" id="SSF51695">
    <property type="entry name" value="PLC-like phosphodiesterases"/>
    <property type="match status" value="1"/>
</dbReference>
<evidence type="ECO:0000313" key="3">
    <source>
        <dbReference type="Proteomes" id="UP001142462"/>
    </source>
</evidence>
<dbReference type="AlphaFoldDB" id="A0A9W6H0A1"/>
<dbReference type="InterPro" id="IPR030395">
    <property type="entry name" value="GP_PDE_dom"/>
</dbReference>
<dbReference type="InterPro" id="IPR017946">
    <property type="entry name" value="PLC-like_Pdiesterase_TIM-brl"/>
</dbReference>
<dbReference type="EMBL" id="BSEJ01000001">
    <property type="protein sequence ID" value="GLJ60137.1"/>
    <property type="molecule type" value="Genomic_DNA"/>
</dbReference>
<dbReference type="GO" id="GO:0006629">
    <property type="term" value="P:lipid metabolic process"/>
    <property type="evidence" value="ECO:0007669"/>
    <property type="project" value="InterPro"/>
</dbReference>
<dbReference type="Pfam" id="PF03009">
    <property type="entry name" value="GDPD"/>
    <property type="match status" value="1"/>
</dbReference>
<dbReference type="PANTHER" id="PTHR43805:SF1">
    <property type="entry name" value="GP-PDE DOMAIN-CONTAINING PROTEIN"/>
    <property type="match status" value="1"/>
</dbReference>
<evidence type="ECO:0000259" key="1">
    <source>
        <dbReference type="PROSITE" id="PS51704"/>
    </source>
</evidence>
<organism evidence="2 3">
    <name type="scientific">Microbacterium barkeri</name>
    <dbReference type="NCBI Taxonomy" id="33917"/>
    <lineage>
        <taxon>Bacteria</taxon>
        <taxon>Bacillati</taxon>
        <taxon>Actinomycetota</taxon>
        <taxon>Actinomycetes</taxon>
        <taxon>Micrococcales</taxon>
        <taxon>Microbacteriaceae</taxon>
        <taxon>Microbacterium</taxon>
    </lineage>
</organism>
<sequence length="255" mass="27177">MTHPYLAGTRHPRVLAHRGLVTADMAADGIVENSVAAIAAAHAAGVEYVESDCHVTADGVVVLFHDDTLERVTGDPRAIADVTLRELDEIMAPRGGLAQLADVLRDFPSTRFNIDVKAAAAAEGAGRIAAEHADRVLLTSFDEARRVAAMAAAFPARPATSASSAIIARLVLAAALGARRRARRLLAGVDALQIPERRGIVPVLTRRLVRWAHEEGVEVHIWTVDDPARMRALVRRGVDGIVTDRADLALAALTP</sequence>
<protein>
    <submittedName>
        <fullName evidence="2">Glycerophosphoryl diester phosphodiesterase</fullName>
    </submittedName>
</protein>
<reference evidence="2" key="1">
    <citation type="journal article" date="2014" name="Int. J. Syst. Evol. Microbiol.">
        <title>Complete genome sequence of Corynebacterium casei LMG S-19264T (=DSM 44701T), isolated from a smear-ripened cheese.</title>
        <authorList>
            <consortium name="US DOE Joint Genome Institute (JGI-PGF)"/>
            <person name="Walter F."/>
            <person name="Albersmeier A."/>
            <person name="Kalinowski J."/>
            <person name="Ruckert C."/>
        </authorList>
    </citation>
    <scope>NUCLEOTIDE SEQUENCE</scope>
    <source>
        <strain evidence="2">VKM Ac-1020</strain>
    </source>
</reference>
<comment type="caution">
    <text evidence="2">The sequence shown here is derived from an EMBL/GenBank/DDBJ whole genome shotgun (WGS) entry which is preliminary data.</text>
</comment>
<proteinExistence type="predicted"/>
<accession>A0A9W6H0A1</accession>
<dbReference type="PANTHER" id="PTHR43805">
    <property type="entry name" value="GLYCEROPHOSPHORYL DIESTER PHOSPHODIESTERASE"/>
    <property type="match status" value="1"/>
</dbReference>